<evidence type="ECO:0000256" key="2">
    <source>
        <dbReference type="ARBA" id="ARBA00004630"/>
    </source>
</evidence>
<keyword evidence="8" id="KW-0472">Membrane</keyword>
<gene>
    <name evidence="11" type="ORF">F7725_007991</name>
</gene>
<name>A0A7J5Y8Z9_DISMA</name>
<dbReference type="Proteomes" id="UP000518266">
    <property type="component" value="Unassembled WGS sequence"/>
</dbReference>
<dbReference type="EMBL" id="JAAKFY010000015">
    <property type="protein sequence ID" value="KAF3844828.1"/>
    <property type="molecule type" value="Genomic_DNA"/>
</dbReference>
<proteinExistence type="inferred from homology"/>
<protein>
    <recommendedName>
        <fullName evidence="5">AP-5 complex subunit mu-1</fullName>
    </recommendedName>
    <alternativeName>
        <fullName evidence="9">Adaptor-related protein complex 5 subunit mu-1</fullName>
    </alternativeName>
</protein>
<feature type="domain" description="MHD" evidence="10">
    <location>
        <begin position="1"/>
        <end position="218"/>
    </location>
</feature>
<dbReference type="GO" id="GO:0031902">
    <property type="term" value="C:late endosome membrane"/>
    <property type="evidence" value="ECO:0007669"/>
    <property type="project" value="UniProtKB-SubCell"/>
</dbReference>
<dbReference type="GO" id="GO:0005765">
    <property type="term" value="C:lysosomal membrane"/>
    <property type="evidence" value="ECO:0007669"/>
    <property type="project" value="UniProtKB-SubCell"/>
</dbReference>
<accession>A0A7J5Y8Z9</accession>
<comment type="subcellular location">
    <subcellularLocation>
        <location evidence="1">Late endosome membrane</location>
        <topology evidence="1">Peripheral membrane protein</topology>
        <orientation evidence="1">Cytoplasmic side</orientation>
    </subcellularLocation>
    <subcellularLocation>
        <location evidence="2">Lysosome membrane</location>
        <topology evidence="2">Peripheral membrane protein</topology>
        <orientation evidence="2">Cytoplasmic side</orientation>
    </subcellularLocation>
</comment>
<dbReference type="PROSITE" id="PS51072">
    <property type="entry name" value="MHD"/>
    <property type="match status" value="1"/>
</dbReference>
<dbReference type="GO" id="GO:0030119">
    <property type="term" value="C:AP-type membrane coat adaptor complex"/>
    <property type="evidence" value="ECO:0007669"/>
    <property type="project" value="TreeGrafter"/>
</dbReference>
<keyword evidence="12" id="KW-1185">Reference proteome</keyword>
<dbReference type="AlphaFoldDB" id="A0A7J5Y8Z9"/>
<keyword evidence="7" id="KW-0653">Protein transport</keyword>
<evidence type="ECO:0000256" key="4">
    <source>
        <dbReference type="ARBA" id="ARBA00011174"/>
    </source>
</evidence>
<evidence type="ECO:0000259" key="10">
    <source>
        <dbReference type="PROSITE" id="PS51072"/>
    </source>
</evidence>
<dbReference type="GO" id="GO:0016197">
    <property type="term" value="P:endosomal transport"/>
    <property type="evidence" value="ECO:0007669"/>
    <property type="project" value="TreeGrafter"/>
</dbReference>
<dbReference type="PANTHER" id="PTHR16082">
    <property type="entry name" value="AP-5 COMPLEX SUBUNIT MU-1"/>
    <property type="match status" value="1"/>
</dbReference>
<evidence type="ECO:0000256" key="5">
    <source>
        <dbReference type="ARBA" id="ARBA00021851"/>
    </source>
</evidence>
<dbReference type="FunFam" id="2.60.40.1170:FF:000013">
    <property type="entry name" value="AP-5 complex subunit mu-1 isoform X1"/>
    <property type="match status" value="1"/>
</dbReference>
<reference evidence="11 12" key="1">
    <citation type="submission" date="2020-03" db="EMBL/GenBank/DDBJ databases">
        <title>Dissostichus mawsoni Genome sequencing and assembly.</title>
        <authorList>
            <person name="Park H."/>
        </authorList>
    </citation>
    <scope>NUCLEOTIDE SEQUENCE [LARGE SCALE GENOMIC DNA]</scope>
    <source>
        <strain evidence="11">DM0001</strain>
        <tissue evidence="11">Muscle</tissue>
    </source>
</reference>
<evidence type="ECO:0000256" key="1">
    <source>
        <dbReference type="ARBA" id="ARBA00004492"/>
    </source>
</evidence>
<dbReference type="OrthoDB" id="1877176at2759"/>
<dbReference type="InterPro" id="IPR039591">
    <property type="entry name" value="AP5M1"/>
</dbReference>
<evidence type="ECO:0000313" key="12">
    <source>
        <dbReference type="Proteomes" id="UP000518266"/>
    </source>
</evidence>
<dbReference type="GO" id="GO:0005829">
    <property type="term" value="C:cytosol"/>
    <property type="evidence" value="ECO:0007669"/>
    <property type="project" value="TreeGrafter"/>
</dbReference>
<evidence type="ECO:0000256" key="8">
    <source>
        <dbReference type="ARBA" id="ARBA00023136"/>
    </source>
</evidence>
<dbReference type="Pfam" id="PF00928">
    <property type="entry name" value="Adap_comp_sub"/>
    <property type="match status" value="1"/>
</dbReference>
<comment type="similarity">
    <text evidence="3">Belongs to the adaptor complexes medium subunit family.</text>
</comment>
<dbReference type="InterPro" id="IPR036168">
    <property type="entry name" value="AP2_Mu_C_sf"/>
</dbReference>
<keyword evidence="6" id="KW-0813">Transport</keyword>
<sequence>MVTLTLPPNGSPLQDILVHPCVTSLDSSILTASSVDNFDGSAFSGPYKFPFSPPLEPFRLCSYTSQVPVPPILGSYQLKEEETQLRVSVTLKLHESVKNSFEYCEAHLPFFNRDQFGVVDVKVSSGQLDVSKEKNLLVWGLGQKFPKSREVTMEGKISFSGPTQDLLTPLHRTNSLYQMPDMTLSGCSVDQHSVQVYSSSKQRTITSRELQSKEYFIWNSTGSAPVSSGQMML</sequence>
<dbReference type="PANTHER" id="PTHR16082:SF2">
    <property type="entry name" value="AP-5 COMPLEX SUBUNIT MU-1"/>
    <property type="match status" value="1"/>
</dbReference>
<evidence type="ECO:0000256" key="9">
    <source>
        <dbReference type="ARBA" id="ARBA00030827"/>
    </source>
</evidence>
<comment type="caution">
    <text evidence="11">The sequence shown here is derived from an EMBL/GenBank/DDBJ whole genome shotgun (WGS) entry which is preliminary data.</text>
</comment>
<comment type="subunit">
    <text evidence="4">Probably part of the adaptor protein complex 5 (AP-5) a tetramer composed of AP5B1, AP5M1, AP5S1 and AP5Z1.</text>
</comment>
<evidence type="ECO:0000256" key="7">
    <source>
        <dbReference type="ARBA" id="ARBA00022927"/>
    </source>
</evidence>
<evidence type="ECO:0000313" key="11">
    <source>
        <dbReference type="EMBL" id="KAF3844828.1"/>
    </source>
</evidence>
<dbReference type="InterPro" id="IPR028565">
    <property type="entry name" value="MHD"/>
</dbReference>
<dbReference type="GO" id="GO:0015031">
    <property type="term" value="P:protein transport"/>
    <property type="evidence" value="ECO:0007669"/>
    <property type="project" value="UniProtKB-KW"/>
</dbReference>
<evidence type="ECO:0000256" key="6">
    <source>
        <dbReference type="ARBA" id="ARBA00022448"/>
    </source>
</evidence>
<dbReference type="SUPFAM" id="SSF49447">
    <property type="entry name" value="Second domain of Mu2 adaptin subunit (ap50) of ap2 adaptor"/>
    <property type="match status" value="1"/>
</dbReference>
<organism evidence="11 12">
    <name type="scientific">Dissostichus mawsoni</name>
    <name type="common">Antarctic cod</name>
    <dbReference type="NCBI Taxonomy" id="36200"/>
    <lineage>
        <taxon>Eukaryota</taxon>
        <taxon>Metazoa</taxon>
        <taxon>Chordata</taxon>
        <taxon>Craniata</taxon>
        <taxon>Vertebrata</taxon>
        <taxon>Euteleostomi</taxon>
        <taxon>Actinopterygii</taxon>
        <taxon>Neopterygii</taxon>
        <taxon>Teleostei</taxon>
        <taxon>Neoteleostei</taxon>
        <taxon>Acanthomorphata</taxon>
        <taxon>Eupercaria</taxon>
        <taxon>Perciformes</taxon>
        <taxon>Notothenioidei</taxon>
        <taxon>Nototheniidae</taxon>
        <taxon>Dissostichus</taxon>
    </lineage>
</organism>
<evidence type="ECO:0000256" key="3">
    <source>
        <dbReference type="ARBA" id="ARBA00005324"/>
    </source>
</evidence>